<feature type="region of interest" description="Disordered" evidence="1">
    <location>
        <begin position="1"/>
        <end position="89"/>
    </location>
</feature>
<accession>A0A9J6GW85</accession>
<feature type="compositionally biased region" description="Polar residues" evidence="1">
    <location>
        <begin position="53"/>
        <end position="62"/>
    </location>
</feature>
<reference evidence="2 3" key="1">
    <citation type="journal article" date="2020" name="Cell">
        <title>Large-Scale Comparative Analyses of Tick Genomes Elucidate Their Genetic Diversity and Vector Capacities.</title>
        <authorList>
            <consortium name="Tick Genome and Microbiome Consortium (TIGMIC)"/>
            <person name="Jia N."/>
            <person name="Wang J."/>
            <person name="Shi W."/>
            <person name="Du L."/>
            <person name="Sun Y."/>
            <person name="Zhan W."/>
            <person name="Jiang J.F."/>
            <person name="Wang Q."/>
            <person name="Zhang B."/>
            <person name="Ji P."/>
            <person name="Bell-Sakyi L."/>
            <person name="Cui X.M."/>
            <person name="Yuan T.T."/>
            <person name="Jiang B.G."/>
            <person name="Yang W.F."/>
            <person name="Lam T.T."/>
            <person name="Chang Q.C."/>
            <person name="Ding S.J."/>
            <person name="Wang X.J."/>
            <person name="Zhu J.G."/>
            <person name="Ruan X.D."/>
            <person name="Zhao L."/>
            <person name="Wei J.T."/>
            <person name="Ye R.Z."/>
            <person name="Que T.C."/>
            <person name="Du C.H."/>
            <person name="Zhou Y.H."/>
            <person name="Cheng J.X."/>
            <person name="Dai P.F."/>
            <person name="Guo W.B."/>
            <person name="Han X.H."/>
            <person name="Huang E.J."/>
            <person name="Li L.F."/>
            <person name="Wei W."/>
            <person name="Gao Y.C."/>
            <person name="Liu J.Z."/>
            <person name="Shao H.Z."/>
            <person name="Wang X."/>
            <person name="Wang C.C."/>
            <person name="Yang T.C."/>
            <person name="Huo Q.B."/>
            <person name="Li W."/>
            <person name="Chen H.Y."/>
            <person name="Chen S.E."/>
            <person name="Zhou L.G."/>
            <person name="Ni X.B."/>
            <person name="Tian J.H."/>
            <person name="Sheng Y."/>
            <person name="Liu T."/>
            <person name="Pan Y.S."/>
            <person name="Xia L.Y."/>
            <person name="Li J."/>
            <person name="Zhao F."/>
            <person name="Cao W.C."/>
        </authorList>
    </citation>
    <scope>NUCLEOTIDE SEQUENCE [LARGE SCALE GENOMIC DNA]</scope>
    <source>
        <strain evidence="2">HaeL-2018</strain>
    </source>
</reference>
<keyword evidence="3" id="KW-1185">Reference proteome</keyword>
<proteinExistence type="predicted"/>
<evidence type="ECO:0000313" key="3">
    <source>
        <dbReference type="Proteomes" id="UP000821853"/>
    </source>
</evidence>
<evidence type="ECO:0000256" key="1">
    <source>
        <dbReference type="SAM" id="MobiDB-lite"/>
    </source>
</evidence>
<dbReference type="EMBL" id="JABSTR010000009">
    <property type="protein sequence ID" value="KAH9378944.1"/>
    <property type="molecule type" value="Genomic_DNA"/>
</dbReference>
<feature type="compositionally biased region" description="Basic and acidic residues" evidence="1">
    <location>
        <begin position="12"/>
        <end position="31"/>
    </location>
</feature>
<gene>
    <name evidence="2" type="ORF">HPB48_003337</name>
</gene>
<name>A0A9J6GW85_HAELO</name>
<feature type="compositionally biased region" description="Polar residues" evidence="1">
    <location>
        <begin position="72"/>
        <end position="89"/>
    </location>
</feature>
<dbReference type="Proteomes" id="UP000821853">
    <property type="component" value="Unassembled WGS sequence"/>
</dbReference>
<evidence type="ECO:0000313" key="2">
    <source>
        <dbReference type="EMBL" id="KAH9378944.1"/>
    </source>
</evidence>
<comment type="caution">
    <text evidence="2">The sequence shown here is derived from an EMBL/GenBank/DDBJ whole genome shotgun (WGS) entry which is preliminary data.</text>
</comment>
<organism evidence="2 3">
    <name type="scientific">Haemaphysalis longicornis</name>
    <name type="common">Bush tick</name>
    <dbReference type="NCBI Taxonomy" id="44386"/>
    <lineage>
        <taxon>Eukaryota</taxon>
        <taxon>Metazoa</taxon>
        <taxon>Ecdysozoa</taxon>
        <taxon>Arthropoda</taxon>
        <taxon>Chelicerata</taxon>
        <taxon>Arachnida</taxon>
        <taxon>Acari</taxon>
        <taxon>Parasitiformes</taxon>
        <taxon>Ixodida</taxon>
        <taxon>Ixodoidea</taxon>
        <taxon>Ixodidae</taxon>
        <taxon>Haemaphysalinae</taxon>
        <taxon>Haemaphysalis</taxon>
    </lineage>
</organism>
<feature type="compositionally biased region" description="Acidic residues" evidence="1">
    <location>
        <begin position="1"/>
        <end position="10"/>
    </location>
</feature>
<dbReference type="AlphaFoldDB" id="A0A9J6GW85"/>
<sequence length="89" mass="10247">MDYDVEDTENMDNTHHEEEALEKDDWVEQQRRGNKKKKSQSINPDVGSPKPDITSTSRSQLSNRKDSLPYQEMTTKSSYAQGEHSNCLT</sequence>
<protein>
    <submittedName>
        <fullName evidence="2">Uncharacterized protein</fullName>
    </submittedName>
</protein>
<dbReference type="VEuPathDB" id="VectorBase:HLOH_058860"/>